<keyword evidence="3" id="KW-1185">Reference proteome</keyword>
<feature type="compositionally biased region" description="Low complexity" evidence="1">
    <location>
        <begin position="807"/>
        <end position="820"/>
    </location>
</feature>
<feature type="compositionally biased region" description="Basic and acidic residues" evidence="1">
    <location>
        <begin position="1"/>
        <end position="19"/>
    </location>
</feature>
<dbReference type="Proteomes" id="UP001176059">
    <property type="component" value="Unassembled WGS sequence"/>
</dbReference>
<feature type="region of interest" description="Disordered" evidence="1">
    <location>
        <begin position="176"/>
        <end position="372"/>
    </location>
</feature>
<feature type="compositionally biased region" description="Low complexity" evidence="1">
    <location>
        <begin position="58"/>
        <end position="73"/>
    </location>
</feature>
<dbReference type="AlphaFoldDB" id="A0AA38N3Y7"/>
<protein>
    <recommendedName>
        <fullName evidence="4">Zn(2)-C6 fungal-type domain-containing protein</fullName>
    </recommendedName>
</protein>
<feature type="compositionally biased region" description="Polar residues" evidence="1">
    <location>
        <begin position="593"/>
        <end position="614"/>
    </location>
</feature>
<feature type="compositionally biased region" description="Low complexity" evidence="1">
    <location>
        <begin position="524"/>
        <end position="534"/>
    </location>
</feature>
<evidence type="ECO:0000313" key="2">
    <source>
        <dbReference type="EMBL" id="KAJ3735422.1"/>
    </source>
</evidence>
<evidence type="ECO:0000256" key="1">
    <source>
        <dbReference type="SAM" id="MobiDB-lite"/>
    </source>
</evidence>
<feature type="compositionally biased region" description="Low complexity" evidence="1">
    <location>
        <begin position="499"/>
        <end position="513"/>
    </location>
</feature>
<feature type="compositionally biased region" description="Polar residues" evidence="1">
    <location>
        <begin position="343"/>
        <end position="352"/>
    </location>
</feature>
<feature type="compositionally biased region" description="Low complexity" evidence="1">
    <location>
        <begin position="353"/>
        <end position="369"/>
    </location>
</feature>
<name>A0AA38N3Y7_9AGAR</name>
<feature type="compositionally biased region" description="Low complexity" evidence="1">
    <location>
        <begin position="570"/>
        <end position="580"/>
    </location>
</feature>
<feature type="compositionally biased region" description="Basic and acidic residues" evidence="1">
    <location>
        <begin position="27"/>
        <end position="42"/>
    </location>
</feature>
<reference evidence="2" key="1">
    <citation type="submission" date="2022-08" db="EMBL/GenBank/DDBJ databases">
        <authorList>
            <consortium name="DOE Joint Genome Institute"/>
            <person name="Min B."/>
            <person name="Sierra-Patev S."/>
            <person name="Naranjo-Ortiz M."/>
            <person name="Looney B."/>
            <person name="Konkel Z."/>
            <person name="Slot J.C."/>
            <person name="Sakamoto Y."/>
            <person name="Steenwyk J.L."/>
            <person name="Rokas A."/>
            <person name="Carro J."/>
            <person name="Camarero S."/>
            <person name="Ferreira P."/>
            <person name="Molpeceres G."/>
            <person name="Ruiz-duenas F.J."/>
            <person name="Serrano A."/>
            <person name="Henrissat B."/>
            <person name="Drula E."/>
            <person name="Hughes K.W."/>
            <person name="Mata J.L."/>
            <person name="Ishikawa N.K."/>
            <person name="Vargas-Isla R."/>
            <person name="Ushijima S."/>
            <person name="Smith C.A."/>
            <person name="Ahrendt S."/>
            <person name="Andreopoulos W."/>
            <person name="He G."/>
            <person name="LaButti K."/>
            <person name="Lipzen A."/>
            <person name="Ng V."/>
            <person name="Riley R."/>
            <person name="Sandor L."/>
            <person name="Barry K."/>
            <person name="Martinez A.T."/>
            <person name="Xiao Y."/>
            <person name="Gibbons J.G."/>
            <person name="Terashima K."/>
            <person name="Hibbett D.S."/>
            <person name="Grigoriev I.V."/>
        </authorList>
    </citation>
    <scope>NUCLEOTIDE SEQUENCE</scope>
    <source>
        <strain evidence="2">ET3784</strain>
    </source>
</reference>
<evidence type="ECO:0000313" key="3">
    <source>
        <dbReference type="Proteomes" id="UP001176059"/>
    </source>
</evidence>
<feature type="compositionally biased region" description="Basic and acidic residues" evidence="1">
    <location>
        <begin position="855"/>
        <end position="865"/>
    </location>
</feature>
<dbReference type="EMBL" id="JANVFO010000009">
    <property type="protein sequence ID" value="KAJ3735422.1"/>
    <property type="molecule type" value="Genomic_DNA"/>
</dbReference>
<organism evidence="2 3">
    <name type="scientific">Lentinula guzmanii</name>
    <dbReference type="NCBI Taxonomy" id="2804957"/>
    <lineage>
        <taxon>Eukaryota</taxon>
        <taxon>Fungi</taxon>
        <taxon>Dikarya</taxon>
        <taxon>Basidiomycota</taxon>
        <taxon>Agaricomycotina</taxon>
        <taxon>Agaricomycetes</taxon>
        <taxon>Agaricomycetidae</taxon>
        <taxon>Agaricales</taxon>
        <taxon>Marasmiineae</taxon>
        <taxon>Omphalotaceae</taxon>
        <taxon>Lentinula</taxon>
    </lineage>
</organism>
<accession>A0AA38N3Y7</accession>
<feature type="compositionally biased region" description="Low complexity" evidence="1">
    <location>
        <begin position="753"/>
        <end position="768"/>
    </location>
</feature>
<feature type="compositionally biased region" description="Acidic residues" evidence="1">
    <location>
        <begin position="481"/>
        <end position="493"/>
    </location>
</feature>
<feature type="compositionally biased region" description="Low complexity" evidence="1">
    <location>
        <begin position="322"/>
        <end position="331"/>
    </location>
</feature>
<feature type="region of interest" description="Disordered" evidence="1">
    <location>
        <begin position="753"/>
        <end position="915"/>
    </location>
</feature>
<gene>
    <name evidence="2" type="ORF">DFJ43DRAFT_1136716</name>
</gene>
<feature type="compositionally biased region" description="Low complexity" evidence="1">
    <location>
        <begin position="100"/>
        <end position="132"/>
    </location>
</feature>
<comment type="caution">
    <text evidence="2">The sequence shown here is derived from an EMBL/GenBank/DDBJ whole genome shotgun (WGS) entry which is preliminary data.</text>
</comment>
<feature type="region of interest" description="Disordered" evidence="1">
    <location>
        <begin position="434"/>
        <end position="735"/>
    </location>
</feature>
<feature type="compositionally biased region" description="Pro residues" evidence="1">
    <location>
        <begin position="656"/>
        <end position="666"/>
    </location>
</feature>
<feature type="compositionally biased region" description="Polar residues" evidence="1">
    <location>
        <begin position="204"/>
        <end position="221"/>
    </location>
</feature>
<reference evidence="2" key="2">
    <citation type="journal article" date="2023" name="Proc. Natl. Acad. Sci. U.S.A.">
        <title>A global phylogenomic analysis of the shiitake genus Lentinula.</title>
        <authorList>
            <person name="Sierra-Patev S."/>
            <person name="Min B."/>
            <person name="Naranjo-Ortiz M."/>
            <person name="Looney B."/>
            <person name="Konkel Z."/>
            <person name="Slot J.C."/>
            <person name="Sakamoto Y."/>
            <person name="Steenwyk J.L."/>
            <person name="Rokas A."/>
            <person name="Carro J."/>
            <person name="Camarero S."/>
            <person name="Ferreira P."/>
            <person name="Molpeceres G."/>
            <person name="Ruiz-Duenas F.J."/>
            <person name="Serrano A."/>
            <person name="Henrissat B."/>
            <person name="Drula E."/>
            <person name="Hughes K.W."/>
            <person name="Mata J.L."/>
            <person name="Ishikawa N.K."/>
            <person name="Vargas-Isla R."/>
            <person name="Ushijima S."/>
            <person name="Smith C.A."/>
            <person name="Donoghue J."/>
            <person name="Ahrendt S."/>
            <person name="Andreopoulos W."/>
            <person name="He G."/>
            <person name="LaButti K."/>
            <person name="Lipzen A."/>
            <person name="Ng V."/>
            <person name="Riley R."/>
            <person name="Sandor L."/>
            <person name="Barry K."/>
            <person name="Martinez A.T."/>
            <person name="Xiao Y."/>
            <person name="Gibbons J.G."/>
            <person name="Terashima K."/>
            <person name="Grigoriev I.V."/>
            <person name="Hibbett D."/>
        </authorList>
    </citation>
    <scope>NUCLEOTIDE SEQUENCE</scope>
    <source>
        <strain evidence="2">ET3784</strain>
    </source>
</reference>
<feature type="region of interest" description="Disordered" evidence="1">
    <location>
        <begin position="1"/>
        <end position="136"/>
    </location>
</feature>
<evidence type="ECO:0008006" key="4">
    <source>
        <dbReference type="Google" id="ProtNLM"/>
    </source>
</evidence>
<feature type="compositionally biased region" description="Low complexity" evidence="1">
    <location>
        <begin position="264"/>
        <end position="275"/>
    </location>
</feature>
<sequence length="1123" mass="119650">MAAIEKRGAFTDPWGREFLSDGTPLVRGKEGEGQDQMAHDDNASEDQLSEDKKEKTETGGLLSKSTTGTGKTLPKIKLKVTPNFDGPESEEETGGIRPEPTTTTANTPQTNTGTTTATPINTLGGKTLPTTKTKAKEVLSTRDPPCWRCKSLNKPCESSSLRFSCTTCYKRHWACSMNPPPPRQKKGHGGSAHSAPVKTRSLPAVTNTGMAIDTGTPTAESISIGPITRGRSPLRSASAKSVKRPRSSTLPPGEDGDGADLTLESEGAASSGVSAPLSKKTRTSLRTIVRPQPQYQPPPQSQPQPKTQPLRLQSKINGGGSSTALASASATNQGSVRPISIPPVSQAQTQIHSQSQTQALSQTQASSSQPFTQTITVSESELKPLKSQIDTLIQREEQSWTILERHSAMLDALLGNMRVLLGNKFVDVGGKDGASTASTSAHLTIKPNPGNSGRSDGQSRGEGKASVLSTMYRPPTVAQDTEMEELDELDELSPIENVSPSLLPNSIPSSSGLVPTAVNGHGHTASTATSKPASSIPPPSTNLIGPAVSGSGPRSLDSQPQSQRVERPPRIISVPPVRAIATGAVAGRGVSREASQIGQASTINWDSAKDPSTMNNLPPPPSAPSSNADNLNYNKPKPKPKAKNPYPTIHNISSTPSPPPPFPAPHPSSRTPASVPAPAPVHTDVPRDHSPRSILLPSGSGSGSGSARLEHSHAPVPPYRSRTSSSGPNIPPNIPAISTLPIPTISSLPATATTAATPLSPASTTSVGDGDEDVDVDPVVRSRYGADTALTHPRPRITQGDLKQSVPKSHSSHNYPSHPSRYLSRSPPIAHSRPPHNEIRQRPGSRSPSPHIHQHGYDGYDKYADHDDEYDVHDELSPPPESSSSSQPVPHTRNSSDMQIDSLVGNGGCPRPTDDHLVRSDLVNLDLEDMEEEVLEVQETVTGAEGGGELGLEYPVDVASNSGDVVGTRGTVTEDKLLNEYTFPLSLVMFLLIFPSTVDSSSLCFFLVHSWYQNFDSDPRLRAGCWGHCGFARRRFWFGFREPDVVNSHRGSAGSALRVPISVGERRVGRSGGRRGKILALLTSQLQVRVQCSRDYGIDTPAAKERCSIRRSGKKTQQKREDR</sequence>
<feature type="compositionally biased region" description="Low complexity" evidence="1">
    <location>
        <begin position="624"/>
        <end position="635"/>
    </location>
</feature>
<proteinExistence type="predicted"/>